<dbReference type="InterPro" id="IPR023415">
    <property type="entry name" value="LDLR_class-A_CS"/>
</dbReference>
<evidence type="ECO:0000259" key="3">
    <source>
        <dbReference type="PROSITE" id="PS50060"/>
    </source>
</evidence>
<feature type="disulfide bond" evidence="2">
    <location>
        <begin position="78"/>
        <end position="96"/>
    </location>
</feature>
<dbReference type="Gene3D" id="2.60.120.200">
    <property type="match status" value="1"/>
</dbReference>
<dbReference type="GeneID" id="140597908"/>
<dbReference type="PROSITE" id="PS50068">
    <property type="entry name" value="LDLRA_2"/>
    <property type="match status" value="1"/>
</dbReference>
<accession>A0ABM4ZSB4</accession>
<evidence type="ECO:0000256" key="1">
    <source>
        <dbReference type="ARBA" id="ARBA00023157"/>
    </source>
</evidence>
<evidence type="ECO:0000313" key="5">
    <source>
        <dbReference type="RefSeq" id="XP_072605435.1"/>
    </source>
</evidence>
<name>A0ABM4ZSB4_VULVU</name>
<dbReference type="InterPro" id="IPR002172">
    <property type="entry name" value="LDrepeatLR_classA_rpt"/>
</dbReference>
<organism evidence="4 5">
    <name type="scientific">Vulpes vulpes</name>
    <name type="common">Red fox</name>
    <dbReference type="NCBI Taxonomy" id="9627"/>
    <lineage>
        <taxon>Eukaryota</taxon>
        <taxon>Metazoa</taxon>
        <taxon>Chordata</taxon>
        <taxon>Craniata</taxon>
        <taxon>Vertebrata</taxon>
        <taxon>Euteleostomi</taxon>
        <taxon>Mammalia</taxon>
        <taxon>Eutheria</taxon>
        <taxon>Laurasiatheria</taxon>
        <taxon>Carnivora</taxon>
        <taxon>Caniformia</taxon>
        <taxon>Canidae</taxon>
        <taxon>Vulpes</taxon>
    </lineage>
</organism>
<reference evidence="4" key="1">
    <citation type="submission" date="2025-05" db="UniProtKB">
        <authorList>
            <consortium name="RefSeq"/>
        </authorList>
    </citation>
    <scope>NUCLEOTIDE SEQUENCE [LARGE SCALE GENOMIC DNA]</scope>
</reference>
<dbReference type="RefSeq" id="XP_072605435.1">
    <property type="nucleotide sequence ID" value="XM_072749334.1"/>
</dbReference>
<gene>
    <name evidence="5" type="primary">LOC140597908</name>
</gene>
<dbReference type="Gene3D" id="4.10.400.10">
    <property type="entry name" value="Low-density Lipoprotein Receptor"/>
    <property type="match status" value="1"/>
</dbReference>
<reference evidence="5" key="2">
    <citation type="submission" date="2025-08" db="UniProtKB">
        <authorList>
            <consortium name="RefSeq"/>
        </authorList>
    </citation>
    <scope>IDENTIFICATION</scope>
    <source>
        <tissue evidence="5">Cell line</tissue>
    </source>
</reference>
<dbReference type="Pfam" id="PF00057">
    <property type="entry name" value="Ldl_recept_a"/>
    <property type="match status" value="1"/>
</dbReference>
<dbReference type="Proteomes" id="UP001652641">
    <property type="component" value="Chromosome 2"/>
</dbReference>
<feature type="disulfide bond" evidence="2">
    <location>
        <begin position="90"/>
        <end position="105"/>
    </location>
</feature>
<protein>
    <submittedName>
        <fullName evidence="5">MAM and LDL-receptor class A domain-containing protein 1-like</fullName>
    </submittedName>
</protein>
<dbReference type="PROSITE" id="PS50060">
    <property type="entry name" value="MAM_2"/>
    <property type="match status" value="1"/>
</dbReference>
<dbReference type="SUPFAM" id="SSF57424">
    <property type="entry name" value="LDL receptor-like module"/>
    <property type="match status" value="1"/>
</dbReference>
<dbReference type="CDD" id="cd00112">
    <property type="entry name" value="LDLa"/>
    <property type="match status" value="1"/>
</dbReference>
<dbReference type="PROSITE" id="PS01209">
    <property type="entry name" value="LDLRA_1"/>
    <property type="match status" value="1"/>
</dbReference>
<comment type="caution">
    <text evidence="2">Lacks conserved residue(s) required for the propagation of feature annotation.</text>
</comment>
<sequence>MTEKTLSRVWQESEQNSSGHWQKAVILLGKLRNLEVIFQGIRTRDLGGGAAIDHIEFKNCMTVGETSEICPEATDFLCHDKKCIASHLICDYKPDCSDGSHEAHCGITSRIFKNHHQNKMKILKEK</sequence>
<feature type="domain" description="MAM" evidence="3">
    <location>
        <begin position="1"/>
        <end position="62"/>
    </location>
</feature>
<evidence type="ECO:0000256" key="2">
    <source>
        <dbReference type="PROSITE-ProRule" id="PRU00124"/>
    </source>
</evidence>
<dbReference type="InterPro" id="IPR000998">
    <property type="entry name" value="MAM_dom"/>
</dbReference>
<dbReference type="SMART" id="SM00192">
    <property type="entry name" value="LDLa"/>
    <property type="match status" value="1"/>
</dbReference>
<proteinExistence type="predicted"/>
<keyword evidence="4" id="KW-1185">Reference proteome</keyword>
<keyword evidence="1 2" id="KW-1015">Disulfide bond</keyword>
<evidence type="ECO:0000313" key="4">
    <source>
        <dbReference type="Proteomes" id="UP001652641"/>
    </source>
</evidence>
<dbReference type="InterPro" id="IPR036055">
    <property type="entry name" value="LDL_receptor-like_sf"/>
</dbReference>